<dbReference type="EMBL" id="MF042360">
    <property type="protein sequence ID" value="ARV77048.1"/>
    <property type="molecule type" value="Genomic_DNA"/>
</dbReference>
<dbReference type="Proteomes" id="UP000225448">
    <property type="component" value="Segment"/>
</dbReference>
<reference evidence="1 2" key="1">
    <citation type="submission" date="2017-05" db="EMBL/GenBank/DDBJ databases">
        <authorList>
            <person name="Song R."/>
            <person name="Chenine A.L."/>
            <person name="Ruprecht R.M."/>
        </authorList>
    </citation>
    <scope>NUCLEOTIDE SEQUENCE [LARGE SCALE GENOMIC DNA]</scope>
</reference>
<evidence type="ECO:0000313" key="1">
    <source>
        <dbReference type="EMBL" id="ARV77048.1"/>
    </source>
</evidence>
<organism evidence="1 2">
    <name type="scientific">Pseudomonas phage Phabio</name>
    <dbReference type="NCBI Taxonomy" id="2006668"/>
    <lineage>
        <taxon>Viruses</taxon>
        <taxon>Duplodnaviria</taxon>
        <taxon>Heunggongvirae</taxon>
        <taxon>Uroviricota</taxon>
        <taxon>Caudoviricetes</taxon>
        <taxon>Chimalliviridae</taxon>
        <taxon>Phabiovirus</taxon>
        <taxon>Phabiovirus phabio</taxon>
    </lineage>
</organism>
<proteinExistence type="predicted"/>
<protein>
    <submittedName>
        <fullName evidence="1">Uncharacterized protein</fullName>
    </submittedName>
</protein>
<accession>A0A1Y0T0M7</accession>
<gene>
    <name evidence="1" type="ORF">PHABIO_417</name>
</gene>
<name>A0A1Y0T0M7_9CAUD</name>
<keyword evidence="2" id="KW-1185">Reference proteome</keyword>
<evidence type="ECO:0000313" key="2">
    <source>
        <dbReference type="Proteomes" id="UP000225448"/>
    </source>
</evidence>
<sequence>MKQKTLAVPLSLKERVMAMYPEELDKLITGINHAIETMPFHGESPSIKCSIQLHIPVDVWQVVVEHYAFFNWTLKKETEEHNIHNLVITHIKLKDFVKTADTSPTPESLFHSNPKKTEALRSLIAHCDSELKAAVWDEDAAGYLVVSNDLIGLSTETFAALAQHYTKSGWMIGVRFVSLIFKPL</sequence>